<feature type="transmembrane region" description="Helical" evidence="12">
    <location>
        <begin position="66"/>
        <end position="90"/>
    </location>
</feature>
<comment type="subcellular location">
    <subcellularLocation>
        <location evidence="1">Cell inner membrane</location>
        <topology evidence="1">Multi-pass membrane protein</topology>
    </subcellularLocation>
</comment>
<dbReference type="Pfam" id="PF13632">
    <property type="entry name" value="Glyco_trans_2_3"/>
    <property type="match status" value="1"/>
</dbReference>
<dbReference type="NCBIfam" id="NF003962">
    <property type="entry name" value="PRK05454.2-5"/>
    <property type="match status" value="1"/>
</dbReference>
<evidence type="ECO:0000256" key="11">
    <source>
        <dbReference type="ARBA" id="ARBA00023136"/>
    </source>
</evidence>
<dbReference type="GO" id="GO:0005886">
    <property type="term" value="C:plasma membrane"/>
    <property type="evidence" value="ECO:0007669"/>
    <property type="project" value="UniProtKB-SubCell"/>
</dbReference>
<evidence type="ECO:0000259" key="13">
    <source>
        <dbReference type="Pfam" id="PF13632"/>
    </source>
</evidence>
<protein>
    <recommendedName>
        <fullName evidence="4">Glucans biosynthesis glucosyltransferase H</fullName>
    </recommendedName>
</protein>
<comment type="similarity">
    <text evidence="3">Belongs to the glycosyltransferase 2 family. OpgH subfamily.</text>
</comment>
<feature type="transmembrane region" description="Helical" evidence="12">
    <location>
        <begin position="386"/>
        <end position="407"/>
    </location>
</feature>
<evidence type="ECO:0000256" key="9">
    <source>
        <dbReference type="ARBA" id="ARBA00022692"/>
    </source>
</evidence>
<feature type="transmembrane region" description="Helical" evidence="12">
    <location>
        <begin position="555"/>
        <end position="578"/>
    </location>
</feature>
<name>A0A0F9VWX8_9ZZZZ</name>
<evidence type="ECO:0000256" key="3">
    <source>
        <dbReference type="ARBA" id="ARBA00009337"/>
    </source>
</evidence>
<evidence type="ECO:0000256" key="2">
    <source>
        <dbReference type="ARBA" id="ARBA00005001"/>
    </source>
</evidence>
<proteinExistence type="inferred from homology"/>
<evidence type="ECO:0000256" key="4">
    <source>
        <dbReference type="ARBA" id="ARBA00020585"/>
    </source>
</evidence>
<dbReference type="NCBIfam" id="NF003958">
    <property type="entry name" value="PRK05454.2-1"/>
    <property type="match status" value="1"/>
</dbReference>
<feature type="transmembrane region" description="Helical" evidence="12">
    <location>
        <begin position="470"/>
        <end position="493"/>
    </location>
</feature>
<evidence type="ECO:0000256" key="6">
    <source>
        <dbReference type="ARBA" id="ARBA00022519"/>
    </source>
</evidence>
<feature type="domain" description="Glycosyltransferase 2-like" evidence="13">
    <location>
        <begin position="216"/>
        <end position="412"/>
    </location>
</feature>
<evidence type="ECO:0000256" key="5">
    <source>
        <dbReference type="ARBA" id="ARBA00022475"/>
    </source>
</evidence>
<evidence type="ECO:0000256" key="12">
    <source>
        <dbReference type="SAM" id="Phobius"/>
    </source>
</evidence>
<dbReference type="InterPro" id="IPR001173">
    <property type="entry name" value="Glyco_trans_2-like"/>
</dbReference>
<evidence type="ECO:0000313" key="14">
    <source>
        <dbReference type="EMBL" id="KKO09546.1"/>
    </source>
</evidence>
<keyword evidence="7" id="KW-0328">Glycosyltransferase</keyword>
<keyword evidence="9 12" id="KW-0812">Transmembrane</keyword>
<dbReference type="InterPro" id="IPR029044">
    <property type="entry name" value="Nucleotide-diphossugar_trans"/>
</dbReference>
<keyword evidence="10 12" id="KW-1133">Transmembrane helix</keyword>
<feature type="transmembrane region" description="Helical" evidence="12">
    <location>
        <begin position="441"/>
        <end position="458"/>
    </location>
</feature>
<dbReference type="SUPFAM" id="SSF53448">
    <property type="entry name" value="Nucleotide-diphospho-sugar transferases"/>
    <property type="match status" value="1"/>
</dbReference>
<dbReference type="Gene3D" id="3.90.550.10">
    <property type="entry name" value="Spore Coat Polysaccharide Biosynthesis Protein SpsA, Chain A"/>
    <property type="match status" value="1"/>
</dbReference>
<sequence>MAIIDDRFSNAAQQLDQCSPRPRWRSTAMARRWLLMLAVFLQTGLATNFFLSILPYKGGTYVEISMAVLFAILFAWISVGFWIGILGFCFRRVGGDRHSLLLQQTEDSLLATPLARTAVVMPIYHESVERSLGGLRAVFRSIERTGHLEHFDFYILSDSRDPDVWLEEQLVWARLCDELDAHGRLFYRRRTLNLNYKSGNIGDFLRRWGRNYLYMVVLDADSLMSGSTLTRMVQLMERHSRVGILQTSPSLLNGQSLFARIQQFGNQLYGPLFTTGLAAVQLGEAAFWGHNAIIRIDPFMRHCGLRKLPGRGLFRGPVMSHDFVEAAYMGRAGHEVWLEPGLNQSYEESPPTLVEELTRDKRWAKGNMQHLWLMFRGRGMRMAHRMALVNGIMSYLASPLWLAFLAMTTIETAHMVLFPINYFPDSHQLFPLWPQWQPHRALILISITMTLLFLPKLLAVTDALLTRRAIAFGGFLRMLMSVLIEIVISALLAPIRMLSHSRFIIEAIFNLTLRWAGQNRAGEIGWGKAFVNQAMGTVLAVSWSSFAWWLDPKFFLWSLPVALPLILAAPIFVILSKVHLGQTLRRRKLLVIPEEVSGSELLEAIGKEPDYSVAGSPFPAFEEAIIHPQVNALQVALARDRRHGPRGVHLQQLCFRCLETGPQGLSRSEQSLLATDAVSLGWLHREAWEMAPGSAWGDLIGARIRLHRVKKSQFRAAERVLRHKE</sequence>
<comment type="caution">
    <text evidence="14">The sequence shown here is derived from an EMBL/GenBank/DDBJ whole genome shotgun (WGS) entry which is preliminary data.</text>
</comment>
<evidence type="ECO:0000256" key="8">
    <source>
        <dbReference type="ARBA" id="ARBA00022679"/>
    </source>
</evidence>
<feature type="transmembrane region" description="Helical" evidence="12">
    <location>
        <begin position="33"/>
        <end position="54"/>
    </location>
</feature>
<keyword evidence="5" id="KW-1003">Cell membrane</keyword>
<dbReference type="CDD" id="cd04191">
    <property type="entry name" value="Glucan_BSP_MdoH"/>
    <property type="match status" value="1"/>
</dbReference>
<dbReference type="PANTHER" id="PTHR43867">
    <property type="entry name" value="CELLULOSE SYNTHASE CATALYTIC SUBUNIT A [UDP-FORMING]"/>
    <property type="match status" value="1"/>
</dbReference>
<organism evidence="14">
    <name type="scientific">marine sediment metagenome</name>
    <dbReference type="NCBI Taxonomy" id="412755"/>
    <lineage>
        <taxon>unclassified sequences</taxon>
        <taxon>metagenomes</taxon>
        <taxon>ecological metagenomes</taxon>
    </lineage>
</organism>
<evidence type="ECO:0000256" key="10">
    <source>
        <dbReference type="ARBA" id="ARBA00022989"/>
    </source>
</evidence>
<keyword evidence="11 12" id="KW-0472">Membrane</keyword>
<dbReference type="GO" id="GO:0016758">
    <property type="term" value="F:hexosyltransferase activity"/>
    <property type="evidence" value="ECO:0007669"/>
    <property type="project" value="TreeGrafter"/>
</dbReference>
<reference evidence="14" key="1">
    <citation type="journal article" date="2015" name="Nature">
        <title>Complex archaea that bridge the gap between prokaryotes and eukaryotes.</title>
        <authorList>
            <person name="Spang A."/>
            <person name="Saw J.H."/>
            <person name="Jorgensen S.L."/>
            <person name="Zaremba-Niedzwiedzka K."/>
            <person name="Martijn J."/>
            <person name="Lind A.E."/>
            <person name="van Eijk R."/>
            <person name="Schleper C."/>
            <person name="Guy L."/>
            <person name="Ettema T.J."/>
        </authorList>
    </citation>
    <scope>NUCLEOTIDE SEQUENCE</scope>
</reference>
<dbReference type="InterPro" id="IPR050321">
    <property type="entry name" value="Glycosyltr_2/OpgH_subfam"/>
</dbReference>
<accession>A0A0F9VWX8</accession>
<dbReference type="EMBL" id="LAZR01000006">
    <property type="protein sequence ID" value="KKO09546.1"/>
    <property type="molecule type" value="Genomic_DNA"/>
</dbReference>
<evidence type="ECO:0000256" key="1">
    <source>
        <dbReference type="ARBA" id="ARBA00004429"/>
    </source>
</evidence>
<dbReference type="PANTHER" id="PTHR43867:SF5">
    <property type="entry name" value="GLUCANS BIOSYNTHESIS GLUCOSYLTRANSFERASE H"/>
    <property type="match status" value="1"/>
</dbReference>
<evidence type="ECO:0000256" key="7">
    <source>
        <dbReference type="ARBA" id="ARBA00022676"/>
    </source>
</evidence>
<keyword evidence="8" id="KW-0808">Transferase</keyword>
<comment type="pathway">
    <text evidence="2">Glycan metabolism; osmoregulated periplasmic glucan (OPG) biosynthesis.</text>
</comment>
<dbReference type="AlphaFoldDB" id="A0A0F9VWX8"/>
<keyword evidence="6" id="KW-0997">Cell inner membrane</keyword>
<gene>
    <name evidence="14" type="ORF">LCGC14_0030390</name>
</gene>